<sequence length="314" mass="32574">MRGVISAFSIMFGCALTPFALAGFWVADEISGSGRYVTDVAPTAADPAVRDAVADSVTAAISRSLDGMDRPATADLVRRSVNAVVTGGDFPAVWAELNRAAHRRVVSVLRDGPGRAVPDGVELDLTPVYGMARRELAAAGQAGASRLPDLHPRIELFPVRALLGARTACDWLVRLKWALPLLPVLPLAAGVVLAGDRGEALSGAGFGLAASMVALTAGLAAVRSLCLPLPAGGGPPSPAVYSIFDALALFPRIGLRVVFAAGLITAGVVAVVREHRSSRESPPVPDPGGSEAPALVQGGMRCSSRGSRWRHERR</sequence>
<evidence type="ECO:0000313" key="4">
    <source>
        <dbReference type="Proteomes" id="UP000611554"/>
    </source>
</evidence>
<reference evidence="4" key="1">
    <citation type="journal article" date="2019" name="Int. J. Syst. Evol. Microbiol.">
        <title>The Global Catalogue of Microorganisms (GCM) 10K type strain sequencing project: providing services to taxonomists for standard genome sequencing and annotation.</title>
        <authorList>
            <consortium name="The Broad Institute Genomics Platform"/>
            <consortium name="The Broad Institute Genome Sequencing Center for Infectious Disease"/>
            <person name="Wu L."/>
            <person name="Ma J."/>
        </authorList>
    </citation>
    <scope>NUCLEOTIDE SEQUENCE [LARGE SCALE GENOMIC DNA]</scope>
    <source>
        <strain evidence="4">JCM 3115</strain>
    </source>
</reference>
<evidence type="ECO:0008006" key="5">
    <source>
        <dbReference type="Google" id="ProtNLM"/>
    </source>
</evidence>
<comment type="caution">
    <text evidence="3">The sequence shown here is derived from an EMBL/GenBank/DDBJ whole genome shotgun (WGS) entry which is preliminary data.</text>
</comment>
<evidence type="ECO:0000256" key="2">
    <source>
        <dbReference type="SAM" id="Phobius"/>
    </source>
</evidence>
<feature type="transmembrane region" description="Helical" evidence="2">
    <location>
        <begin position="177"/>
        <end position="194"/>
    </location>
</feature>
<accession>A0ABQ2QUJ8</accession>
<feature type="transmembrane region" description="Helical" evidence="2">
    <location>
        <begin position="253"/>
        <end position="272"/>
    </location>
</feature>
<evidence type="ECO:0000256" key="1">
    <source>
        <dbReference type="SAM" id="MobiDB-lite"/>
    </source>
</evidence>
<organism evidence="3 4">
    <name type="scientific">Streptosporangium pseudovulgare</name>
    <dbReference type="NCBI Taxonomy" id="35765"/>
    <lineage>
        <taxon>Bacteria</taxon>
        <taxon>Bacillati</taxon>
        <taxon>Actinomycetota</taxon>
        <taxon>Actinomycetes</taxon>
        <taxon>Streptosporangiales</taxon>
        <taxon>Streptosporangiaceae</taxon>
        <taxon>Streptosporangium</taxon>
    </lineage>
</organism>
<keyword evidence="2" id="KW-1133">Transmembrane helix</keyword>
<keyword evidence="2" id="KW-0812">Transmembrane</keyword>
<keyword evidence="4" id="KW-1185">Reference proteome</keyword>
<protein>
    <recommendedName>
        <fullName evidence="5">Integral membrane protein</fullName>
    </recommendedName>
</protein>
<gene>
    <name evidence="3" type="ORF">GCM10010140_28800</name>
</gene>
<feature type="transmembrane region" description="Helical" evidence="2">
    <location>
        <begin position="206"/>
        <end position="233"/>
    </location>
</feature>
<dbReference type="Proteomes" id="UP000611554">
    <property type="component" value="Unassembled WGS sequence"/>
</dbReference>
<name>A0ABQ2QUJ8_9ACTN</name>
<keyword evidence="2" id="KW-0472">Membrane</keyword>
<evidence type="ECO:0000313" key="3">
    <source>
        <dbReference type="EMBL" id="GGP97087.1"/>
    </source>
</evidence>
<proteinExistence type="predicted"/>
<feature type="region of interest" description="Disordered" evidence="1">
    <location>
        <begin position="277"/>
        <end position="314"/>
    </location>
</feature>
<dbReference type="EMBL" id="BMQJ01000006">
    <property type="protein sequence ID" value="GGP97087.1"/>
    <property type="molecule type" value="Genomic_DNA"/>
</dbReference>